<name>A0A0W0W3L8_9GAMM</name>
<evidence type="ECO:0000313" key="3">
    <source>
        <dbReference type="Proteomes" id="UP000054908"/>
    </source>
</evidence>
<feature type="domain" description="FAD-binding" evidence="1">
    <location>
        <begin position="2"/>
        <end position="36"/>
    </location>
</feature>
<dbReference type="RefSeq" id="WP_058452074.1">
    <property type="nucleotide sequence ID" value="NZ_CAAAIB010000009.1"/>
</dbReference>
<proteinExistence type="predicted"/>
<comment type="caution">
    <text evidence="2">The sequence shown here is derived from an EMBL/GenBank/DDBJ whole genome shotgun (WGS) entry which is preliminary data.</text>
</comment>
<dbReference type="Proteomes" id="UP000054908">
    <property type="component" value="Unassembled WGS sequence"/>
</dbReference>
<dbReference type="GO" id="GO:0071949">
    <property type="term" value="F:FAD binding"/>
    <property type="evidence" value="ECO:0007669"/>
    <property type="project" value="InterPro"/>
</dbReference>
<dbReference type="InterPro" id="IPR002938">
    <property type="entry name" value="FAD-bd"/>
</dbReference>
<gene>
    <name evidence="2" type="ORF">Lmac_1295</name>
</gene>
<dbReference type="Gene3D" id="3.50.50.60">
    <property type="entry name" value="FAD/NAD(P)-binding domain"/>
    <property type="match status" value="1"/>
</dbReference>
<dbReference type="PATRIC" id="fig|466.6.peg.1372"/>
<dbReference type="SUPFAM" id="SSF51905">
    <property type="entry name" value="FAD/NAD(P)-binding domain"/>
    <property type="match status" value="1"/>
</dbReference>
<keyword evidence="3" id="KW-1185">Reference proteome</keyword>
<accession>A0A0W0W3L8</accession>
<dbReference type="AlphaFoldDB" id="A0A0W0W3L8"/>
<evidence type="ECO:0000259" key="1">
    <source>
        <dbReference type="Pfam" id="PF01494"/>
    </source>
</evidence>
<dbReference type="STRING" id="466.Lmac_1295"/>
<organism evidence="2 3">
    <name type="scientific">Legionella maceachernii</name>
    <dbReference type="NCBI Taxonomy" id="466"/>
    <lineage>
        <taxon>Bacteria</taxon>
        <taxon>Pseudomonadati</taxon>
        <taxon>Pseudomonadota</taxon>
        <taxon>Gammaproteobacteria</taxon>
        <taxon>Legionellales</taxon>
        <taxon>Legionellaceae</taxon>
        <taxon>Legionella</taxon>
    </lineage>
</organism>
<protein>
    <submittedName>
        <fullName evidence="2">3-(3-hydroxyphenyl)propionate hydroxylase</fullName>
    </submittedName>
</protein>
<dbReference type="InterPro" id="IPR036188">
    <property type="entry name" value="FAD/NAD-bd_sf"/>
</dbReference>
<dbReference type="OrthoDB" id="5636482at2"/>
<evidence type="ECO:0000313" key="2">
    <source>
        <dbReference type="EMBL" id="KTD27047.1"/>
    </source>
</evidence>
<dbReference type="Pfam" id="PF01494">
    <property type="entry name" value="FAD_binding_3"/>
    <property type="match status" value="1"/>
</dbReference>
<dbReference type="EMBL" id="LNYL01000033">
    <property type="protein sequence ID" value="KTD27047.1"/>
    <property type="molecule type" value="Genomic_DNA"/>
</dbReference>
<sequence length="529" mass="59760">MPIVIVGSGPVGLYTAIYLARKGFPVQVIDKYADHFSRPGVVAVEAGQLITRQLAHLGIKVEIPFADSFPETYYISDIQKVLREEAEKLEVKFTSAHFKGIQGDSVEVEGDISPIKCDLLIDCSGESRAVVNYVNSTTSKEIFKVSPIADNPVKTNFIAFITMNQEDAELLSGYRGTHSAINEVKRFEELRAQGWTQNDMPHWDMRRWSFSGGKPSRFCCYFEMPDELARAPESKQREWLSTMLELKAGKKIDFEIEPGSLKFCPFIVDPHQVENPICQSSPFPFPIAVCGDAMMSAEYRKGTGIANGIVCANGLANATQFTGHAYQINETIFYKTLTEYRSTEMCIGEHIKEVRDLYRARRNNLLDHRIQKTKLETYLEAHAMSPEDESIKKGLLEQISGFKKLADTAYLSKDFEKARLIYLDALKACSSLKEKPSSELLELAKLRNLETRIYSNLERTCRYQNKLPEAQEHLADSMAACQQALELLEEPQNEEMQKLKEGLIALHKSLDERREQYTKASTPSFGTGL</sequence>
<reference evidence="2 3" key="1">
    <citation type="submission" date="2015-11" db="EMBL/GenBank/DDBJ databases">
        <title>Genomic analysis of 38 Legionella species identifies large and diverse effector repertoires.</title>
        <authorList>
            <person name="Burstein D."/>
            <person name="Amaro F."/>
            <person name="Zusman T."/>
            <person name="Lifshitz Z."/>
            <person name="Cohen O."/>
            <person name="Gilbert J.A."/>
            <person name="Pupko T."/>
            <person name="Shuman H.A."/>
            <person name="Segal G."/>
        </authorList>
    </citation>
    <scope>NUCLEOTIDE SEQUENCE [LARGE SCALE GENOMIC DNA]</scope>
    <source>
        <strain evidence="2 3">PX-1-G2-E2</strain>
    </source>
</reference>
<dbReference type="PRINTS" id="PR00420">
    <property type="entry name" value="RNGMNOXGNASE"/>
</dbReference>